<dbReference type="InterPro" id="IPR003795">
    <property type="entry name" value="DUF192"/>
</dbReference>
<evidence type="ECO:0000313" key="3">
    <source>
        <dbReference type="Proteomes" id="UP001461163"/>
    </source>
</evidence>
<dbReference type="InterPro" id="IPR038695">
    <property type="entry name" value="Saro_0823-like_sf"/>
</dbReference>
<dbReference type="Pfam" id="PF02643">
    <property type="entry name" value="DUF192"/>
    <property type="match status" value="1"/>
</dbReference>
<name>A0ABU9T095_9ALTE</name>
<dbReference type="PANTHER" id="PTHR37953:SF1">
    <property type="entry name" value="UPF0127 PROTEIN MJ1496"/>
    <property type="match status" value="1"/>
</dbReference>
<dbReference type="PANTHER" id="PTHR37953">
    <property type="entry name" value="UPF0127 PROTEIN MJ1496"/>
    <property type="match status" value="1"/>
</dbReference>
<sequence length="154" mass="17211">MLIKPLRLFTSVLLAGFFSLSVMLGANAQENESYQKLPLVSITIGKQPLEVEYAYTFEQRAKGLMFRKTLCNQCGMLFKFSGVKKASMWMQNTFLALDVAFITSDGVITDIKAMQPHDLTSVGASQAVLYALEMNQGWFAKNDIKVGDRLVIKE</sequence>
<dbReference type="Gene3D" id="2.60.120.1140">
    <property type="entry name" value="Protein of unknown function DUF192"/>
    <property type="match status" value="1"/>
</dbReference>
<keyword evidence="3" id="KW-1185">Reference proteome</keyword>
<keyword evidence="1" id="KW-0732">Signal</keyword>
<accession>A0ABU9T095</accession>
<gene>
    <name evidence="2" type="ORF">WNY77_19290</name>
</gene>
<evidence type="ECO:0000256" key="1">
    <source>
        <dbReference type="SAM" id="SignalP"/>
    </source>
</evidence>
<dbReference type="RefSeq" id="WP_342882658.1">
    <property type="nucleotide sequence ID" value="NZ_JBBMQS010000015.1"/>
</dbReference>
<reference evidence="2 3" key="1">
    <citation type="submission" date="2024-03" db="EMBL/GenBank/DDBJ databases">
        <title>Community enrichment and isolation of bacterial strains for fucoidan degradation.</title>
        <authorList>
            <person name="Sichert A."/>
        </authorList>
    </citation>
    <scope>NUCLEOTIDE SEQUENCE [LARGE SCALE GENOMIC DNA]</scope>
    <source>
        <strain evidence="2 3">AS12</strain>
    </source>
</reference>
<protein>
    <submittedName>
        <fullName evidence="2">DUF192 domain-containing protein</fullName>
    </submittedName>
</protein>
<feature type="signal peptide" evidence="1">
    <location>
        <begin position="1"/>
        <end position="28"/>
    </location>
</feature>
<proteinExistence type="predicted"/>
<dbReference type="EMBL" id="JBBMQS010000015">
    <property type="protein sequence ID" value="MEM5499564.1"/>
    <property type="molecule type" value="Genomic_DNA"/>
</dbReference>
<feature type="chain" id="PRO_5045531374" evidence="1">
    <location>
        <begin position="29"/>
        <end position="154"/>
    </location>
</feature>
<organism evidence="2 3">
    <name type="scientific">Paraglaciecola mesophila</name>
    <dbReference type="NCBI Taxonomy" id="197222"/>
    <lineage>
        <taxon>Bacteria</taxon>
        <taxon>Pseudomonadati</taxon>
        <taxon>Pseudomonadota</taxon>
        <taxon>Gammaproteobacteria</taxon>
        <taxon>Alteromonadales</taxon>
        <taxon>Alteromonadaceae</taxon>
        <taxon>Paraglaciecola</taxon>
    </lineage>
</organism>
<dbReference type="Proteomes" id="UP001461163">
    <property type="component" value="Unassembled WGS sequence"/>
</dbReference>
<evidence type="ECO:0000313" key="2">
    <source>
        <dbReference type="EMBL" id="MEM5499564.1"/>
    </source>
</evidence>
<comment type="caution">
    <text evidence="2">The sequence shown here is derived from an EMBL/GenBank/DDBJ whole genome shotgun (WGS) entry which is preliminary data.</text>
</comment>